<sequence>MNGLLAAAERHHGEQEVHHVATVLAAWSGQHARIWPTRPTHFDRHRQVSQPPSTSDPPHPRAMSSPGRSVSGGARSPETERRRASDRPAGPGLTAEVRQPHPGLDVVPAHERKKNSRHWPIT</sequence>
<evidence type="ECO:0000313" key="2">
    <source>
        <dbReference type="EMBL" id="PRH80739.1"/>
    </source>
</evidence>
<dbReference type="OrthoDB" id="669978at2"/>
<reference evidence="2 3" key="1">
    <citation type="submission" date="2018-03" db="EMBL/GenBank/DDBJ databases">
        <title>Novel Streptomyces sp. from soil.</title>
        <authorList>
            <person name="Tan G.Y.A."/>
            <person name="Lee Z.Y."/>
        </authorList>
    </citation>
    <scope>NUCLEOTIDE SEQUENCE [LARGE SCALE GENOMIC DNA]</scope>
    <source>
        <strain evidence="2 3">ST5x</strain>
    </source>
</reference>
<name>A0A2S9Q240_9ACTN</name>
<feature type="region of interest" description="Disordered" evidence="1">
    <location>
        <begin position="36"/>
        <end position="122"/>
    </location>
</feature>
<dbReference type="Proteomes" id="UP000239322">
    <property type="component" value="Unassembled WGS sequence"/>
</dbReference>
<evidence type="ECO:0000256" key="1">
    <source>
        <dbReference type="SAM" id="MobiDB-lite"/>
    </source>
</evidence>
<protein>
    <submittedName>
        <fullName evidence="2">Uncharacterized protein</fullName>
    </submittedName>
</protein>
<feature type="compositionally biased region" description="Basic residues" evidence="1">
    <location>
        <begin position="111"/>
        <end position="122"/>
    </location>
</feature>
<organism evidence="2 3">
    <name type="scientific">Streptomyces solincola</name>
    <dbReference type="NCBI Taxonomy" id="2100817"/>
    <lineage>
        <taxon>Bacteria</taxon>
        <taxon>Bacillati</taxon>
        <taxon>Actinomycetota</taxon>
        <taxon>Actinomycetes</taxon>
        <taxon>Kitasatosporales</taxon>
        <taxon>Streptomycetaceae</taxon>
        <taxon>Streptomyces</taxon>
    </lineage>
</organism>
<gene>
    <name evidence="2" type="ORF">C6N75_02240</name>
</gene>
<evidence type="ECO:0000313" key="3">
    <source>
        <dbReference type="Proteomes" id="UP000239322"/>
    </source>
</evidence>
<proteinExistence type="predicted"/>
<accession>A0A2S9Q240</accession>
<comment type="caution">
    <text evidence="2">The sequence shown here is derived from an EMBL/GenBank/DDBJ whole genome shotgun (WGS) entry which is preliminary data.</text>
</comment>
<keyword evidence="3" id="KW-1185">Reference proteome</keyword>
<dbReference type="AlphaFoldDB" id="A0A2S9Q240"/>
<feature type="compositionally biased region" description="Basic and acidic residues" evidence="1">
    <location>
        <begin position="77"/>
        <end position="86"/>
    </location>
</feature>
<dbReference type="EMBL" id="PVLV01000034">
    <property type="protein sequence ID" value="PRH80739.1"/>
    <property type="molecule type" value="Genomic_DNA"/>
</dbReference>